<evidence type="ECO:0000256" key="1">
    <source>
        <dbReference type="SAM" id="MobiDB-lite"/>
    </source>
</evidence>
<accession>A0A6M3L9Z0</accession>
<gene>
    <name evidence="2" type="ORF">MM415B02464_0007</name>
</gene>
<feature type="region of interest" description="Disordered" evidence="1">
    <location>
        <begin position="76"/>
        <end position="97"/>
    </location>
</feature>
<protein>
    <submittedName>
        <fullName evidence="2">Uncharacterized protein</fullName>
    </submittedName>
</protein>
<sequence length="97" mass="10673">MKVIISEPRKLLGGKAKATITCENFVELATLEDLQGKGVEFDLIERDPEQMIDISSDNQLIIAQIEAYGRLQREAGINEGKGKTQQTLLKEGGQDGK</sequence>
<reference evidence="2" key="1">
    <citation type="submission" date="2020-03" db="EMBL/GenBank/DDBJ databases">
        <title>The deep terrestrial virosphere.</title>
        <authorList>
            <person name="Holmfeldt K."/>
            <person name="Nilsson E."/>
            <person name="Simone D."/>
            <person name="Lopez-Fernandez M."/>
            <person name="Wu X."/>
            <person name="de Brujin I."/>
            <person name="Lundin D."/>
            <person name="Andersson A."/>
            <person name="Bertilsson S."/>
            <person name="Dopson M."/>
        </authorList>
    </citation>
    <scope>NUCLEOTIDE SEQUENCE</scope>
    <source>
        <strain evidence="2">MM415B02464</strain>
    </source>
</reference>
<evidence type="ECO:0000313" key="2">
    <source>
        <dbReference type="EMBL" id="QJA89975.1"/>
    </source>
</evidence>
<organism evidence="2">
    <name type="scientific">viral metagenome</name>
    <dbReference type="NCBI Taxonomy" id="1070528"/>
    <lineage>
        <taxon>unclassified sequences</taxon>
        <taxon>metagenomes</taxon>
        <taxon>organismal metagenomes</taxon>
    </lineage>
</organism>
<dbReference type="AlphaFoldDB" id="A0A6M3L9Z0"/>
<proteinExistence type="predicted"/>
<name>A0A6M3L9Z0_9ZZZZ</name>
<dbReference type="EMBL" id="MT142882">
    <property type="protein sequence ID" value="QJA89975.1"/>
    <property type="molecule type" value="Genomic_DNA"/>
</dbReference>